<feature type="region of interest" description="Disordered" evidence="1">
    <location>
        <begin position="1"/>
        <end position="23"/>
    </location>
</feature>
<gene>
    <name evidence="2" type="ORF">P5673_004884</name>
</gene>
<feature type="compositionally biased region" description="Basic residues" evidence="1">
    <location>
        <begin position="1"/>
        <end position="11"/>
    </location>
</feature>
<evidence type="ECO:0000256" key="1">
    <source>
        <dbReference type="SAM" id="MobiDB-lite"/>
    </source>
</evidence>
<comment type="caution">
    <text evidence="2">The sequence shown here is derived from an EMBL/GenBank/DDBJ whole genome shotgun (WGS) entry which is preliminary data.</text>
</comment>
<evidence type="ECO:0000313" key="2">
    <source>
        <dbReference type="EMBL" id="KAK2570128.1"/>
    </source>
</evidence>
<sequence>HEMNLLKRKRKTDREHKENTKEIQPAIGENIRLKVTLALNALTGRSYTQNTISIIHNPSWPSEICKICDDST</sequence>
<accession>A0AAD9QZH9</accession>
<feature type="non-terminal residue" evidence="2">
    <location>
        <position position="1"/>
    </location>
</feature>
<feature type="compositionally biased region" description="Basic and acidic residues" evidence="1">
    <location>
        <begin position="12"/>
        <end position="21"/>
    </location>
</feature>
<evidence type="ECO:0000313" key="3">
    <source>
        <dbReference type="Proteomes" id="UP001249851"/>
    </source>
</evidence>
<name>A0AAD9QZH9_ACRCE</name>
<dbReference type="EMBL" id="JARQWQ010000008">
    <property type="protein sequence ID" value="KAK2570128.1"/>
    <property type="molecule type" value="Genomic_DNA"/>
</dbReference>
<organism evidence="2 3">
    <name type="scientific">Acropora cervicornis</name>
    <name type="common">Staghorn coral</name>
    <dbReference type="NCBI Taxonomy" id="6130"/>
    <lineage>
        <taxon>Eukaryota</taxon>
        <taxon>Metazoa</taxon>
        <taxon>Cnidaria</taxon>
        <taxon>Anthozoa</taxon>
        <taxon>Hexacorallia</taxon>
        <taxon>Scleractinia</taxon>
        <taxon>Astrocoeniina</taxon>
        <taxon>Acroporidae</taxon>
        <taxon>Acropora</taxon>
    </lineage>
</organism>
<proteinExistence type="predicted"/>
<dbReference type="AlphaFoldDB" id="A0AAD9QZH9"/>
<dbReference type="Proteomes" id="UP001249851">
    <property type="component" value="Unassembled WGS sequence"/>
</dbReference>
<reference evidence="2" key="1">
    <citation type="journal article" date="2023" name="G3 (Bethesda)">
        <title>Whole genome assembly and annotation of the endangered Caribbean coral Acropora cervicornis.</title>
        <authorList>
            <person name="Selwyn J.D."/>
            <person name="Vollmer S.V."/>
        </authorList>
    </citation>
    <scope>NUCLEOTIDE SEQUENCE</scope>
    <source>
        <strain evidence="2">K2</strain>
    </source>
</reference>
<reference evidence="2" key="2">
    <citation type="journal article" date="2023" name="Science">
        <title>Genomic signatures of disease resistance in endangered staghorn corals.</title>
        <authorList>
            <person name="Vollmer S.V."/>
            <person name="Selwyn J.D."/>
            <person name="Despard B.A."/>
            <person name="Roesel C.L."/>
        </authorList>
    </citation>
    <scope>NUCLEOTIDE SEQUENCE</scope>
    <source>
        <strain evidence="2">K2</strain>
    </source>
</reference>
<protein>
    <submittedName>
        <fullName evidence="2">Uncharacterized protein</fullName>
    </submittedName>
</protein>
<keyword evidence="3" id="KW-1185">Reference proteome</keyword>